<comment type="caution">
    <text evidence="2">The sequence shown here is derived from an EMBL/GenBank/DDBJ whole genome shotgun (WGS) entry which is preliminary data.</text>
</comment>
<feature type="compositionally biased region" description="Low complexity" evidence="1">
    <location>
        <begin position="192"/>
        <end position="202"/>
    </location>
</feature>
<protein>
    <recommendedName>
        <fullName evidence="4">Serine/threonine-protein phosphatase 7 long form-like</fullName>
    </recommendedName>
</protein>
<accession>A0ABU6XUU2</accession>
<reference evidence="2 3" key="1">
    <citation type="journal article" date="2023" name="Plants (Basel)">
        <title>Bridging the Gap: Combining Genomics and Transcriptomics Approaches to Understand Stylosanthes scabra, an Orphan Legume from the Brazilian Caatinga.</title>
        <authorList>
            <person name="Ferreira-Neto J.R.C."/>
            <person name="da Silva M.D."/>
            <person name="Binneck E."/>
            <person name="de Melo N.F."/>
            <person name="da Silva R.H."/>
            <person name="de Melo A.L.T.M."/>
            <person name="Pandolfi V."/>
            <person name="Bustamante F.O."/>
            <person name="Brasileiro-Vidal A.C."/>
            <person name="Benko-Iseppon A.M."/>
        </authorList>
    </citation>
    <scope>NUCLEOTIDE SEQUENCE [LARGE SCALE GENOMIC DNA]</scope>
    <source>
        <tissue evidence="2">Leaves</tissue>
    </source>
</reference>
<proteinExistence type="predicted"/>
<evidence type="ECO:0000313" key="3">
    <source>
        <dbReference type="Proteomes" id="UP001341840"/>
    </source>
</evidence>
<evidence type="ECO:0000313" key="2">
    <source>
        <dbReference type="EMBL" id="MED6200533.1"/>
    </source>
</evidence>
<feature type="compositionally biased region" description="Polar residues" evidence="1">
    <location>
        <begin position="146"/>
        <end position="158"/>
    </location>
</feature>
<evidence type="ECO:0000256" key="1">
    <source>
        <dbReference type="SAM" id="MobiDB-lite"/>
    </source>
</evidence>
<dbReference type="Proteomes" id="UP001341840">
    <property type="component" value="Unassembled WGS sequence"/>
</dbReference>
<name>A0ABU6XUU2_9FABA</name>
<evidence type="ECO:0008006" key="4">
    <source>
        <dbReference type="Google" id="ProtNLM"/>
    </source>
</evidence>
<sequence length="314" mass="34954">MTLEDIGMILGLPIDGRVVTGLTVGDWNDICARLLGVIPPRDHMRGARLCPDHSGKFMHLMGCIQQATPLVAPLTSTSDYMKWYRRITRRWIGRSSATLGQVVDMVEQLHISSSAPSPNYIFASVHHATTDILEALGEHDNILDQQISQPAPPSQTLVQPPPEEVEQGSGRARRRRTGLAANRSRLRDDNPSSSSSHGTQSSTLAPTGSPPQPPQQHFPQHPFYYPGYLVYPIPPLHTGATGSSSSSTVVPPFPHHFPFPYPYPPISFHRRHQHLETEAPKRPAHATWEALLGYAPPREWRLLMLTYKDISQFP</sequence>
<dbReference type="EMBL" id="JASCZI010212908">
    <property type="protein sequence ID" value="MED6200533.1"/>
    <property type="molecule type" value="Genomic_DNA"/>
</dbReference>
<gene>
    <name evidence="2" type="ORF">PIB30_086066</name>
</gene>
<feature type="region of interest" description="Disordered" evidence="1">
    <location>
        <begin position="146"/>
        <end position="219"/>
    </location>
</feature>
<organism evidence="2 3">
    <name type="scientific">Stylosanthes scabra</name>
    <dbReference type="NCBI Taxonomy" id="79078"/>
    <lineage>
        <taxon>Eukaryota</taxon>
        <taxon>Viridiplantae</taxon>
        <taxon>Streptophyta</taxon>
        <taxon>Embryophyta</taxon>
        <taxon>Tracheophyta</taxon>
        <taxon>Spermatophyta</taxon>
        <taxon>Magnoliopsida</taxon>
        <taxon>eudicotyledons</taxon>
        <taxon>Gunneridae</taxon>
        <taxon>Pentapetalae</taxon>
        <taxon>rosids</taxon>
        <taxon>fabids</taxon>
        <taxon>Fabales</taxon>
        <taxon>Fabaceae</taxon>
        <taxon>Papilionoideae</taxon>
        <taxon>50 kb inversion clade</taxon>
        <taxon>dalbergioids sensu lato</taxon>
        <taxon>Dalbergieae</taxon>
        <taxon>Pterocarpus clade</taxon>
        <taxon>Stylosanthes</taxon>
    </lineage>
</organism>
<keyword evidence="3" id="KW-1185">Reference proteome</keyword>